<evidence type="ECO:0000313" key="2">
    <source>
        <dbReference type="Proteomes" id="UP000594759"/>
    </source>
</evidence>
<proteinExistence type="predicted"/>
<protein>
    <submittedName>
        <fullName evidence="1">Uncharacterized protein</fullName>
    </submittedName>
</protein>
<name>A0A7S9PZ48_9SPHI</name>
<organism evidence="1 2">
    <name type="scientific">Pedobacter endophyticus</name>
    <dbReference type="NCBI Taxonomy" id="2789740"/>
    <lineage>
        <taxon>Bacteria</taxon>
        <taxon>Pseudomonadati</taxon>
        <taxon>Bacteroidota</taxon>
        <taxon>Sphingobacteriia</taxon>
        <taxon>Sphingobacteriales</taxon>
        <taxon>Sphingobacteriaceae</taxon>
        <taxon>Pedobacter</taxon>
    </lineage>
</organism>
<dbReference type="KEGG" id="pex:IZT61_21390"/>
<dbReference type="AlphaFoldDB" id="A0A7S9PZ48"/>
<gene>
    <name evidence="1" type="ORF">IZT61_21390</name>
</gene>
<keyword evidence="2" id="KW-1185">Reference proteome</keyword>
<dbReference type="RefSeq" id="WP_196099026.1">
    <property type="nucleotide sequence ID" value="NZ_CP064939.1"/>
</dbReference>
<reference evidence="1 2" key="1">
    <citation type="submission" date="2020-11" db="EMBL/GenBank/DDBJ databases">
        <title>Pedobacter endophytica, an endophytic bacteria isolated form Carex pumila.</title>
        <authorList>
            <person name="Peng Y."/>
            <person name="Jiang L."/>
            <person name="Lee J."/>
        </authorList>
    </citation>
    <scope>NUCLEOTIDE SEQUENCE [LARGE SCALE GENOMIC DNA]</scope>
    <source>
        <strain evidence="1 2">JBR3-12</strain>
    </source>
</reference>
<dbReference type="EMBL" id="CP064939">
    <property type="protein sequence ID" value="QPH39560.1"/>
    <property type="molecule type" value="Genomic_DNA"/>
</dbReference>
<evidence type="ECO:0000313" key="1">
    <source>
        <dbReference type="EMBL" id="QPH39560.1"/>
    </source>
</evidence>
<sequence>MKQEIIRLNVAVHQFHNKFSRKIDLIERALSDNNPYKEFLRKKVAREIDFEFERILWKCHARLYKNGMIRSMLVSMSTTHLYNLFDVV</sequence>
<accession>A0A7S9PZ48</accession>
<dbReference type="Proteomes" id="UP000594759">
    <property type="component" value="Chromosome"/>
</dbReference>